<dbReference type="AlphaFoldDB" id="A0AAN9SFA8"/>
<feature type="signal peptide" evidence="1">
    <location>
        <begin position="1"/>
        <end position="20"/>
    </location>
</feature>
<sequence>MLMRCNLVLLLASLINSTRRELKIDTKTIRKEQIRCTDSTKRHEMLTIRHRFCSFFEMFCRESWKTEDFHISPSSQSYKTAGMSDIKDAFAVAFRNLLDVEGSFDSCMEVTEPLSKGVNSITDESKDEAQSPLRKALSPINTNANQETLEALSFTQTPFLETCSTNKGIQKNGTPLSKFSTRSSTLKGVGEKMAEYIIDLREESPLKSVSIKNIYKTDTELNQHNALGDSFGFGNL</sequence>
<keyword evidence="3" id="KW-1185">Reference proteome</keyword>
<feature type="chain" id="PRO_5043018880" evidence="1">
    <location>
        <begin position="21"/>
        <end position="236"/>
    </location>
</feature>
<dbReference type="Proteomes" id="UP001386955">
    <property type="component" value="Unassembled WGS sequence"/>
</dbReference>
<organism evidence="2 3">
    <name type="scientific">Psophocarpus tetragonolobus</name>
    <name type="common">Winged bean</name>
    <name type="synonym">Dolichos tetragonolobus</name>
    <dbReference type="NCBI Taxonomy" id="3891"/>
    <lineage>
        <taxon>Eukaryota</taxon>
        <taxon>Viridiplantae</taxon>
        <taxon>Streptophyta</taxon>
        <taxon>Embryophyta</taxon>
        <taxon>Tracheophyta</taxon>
        <taxon>Spermatophyta</taxon>
        <taxon>Magnoliopsida</taxon>
        <taxon>eudicotyledons</taxon>
        <taxon>Gunneridae</taxon>
        <taxon>Pentapetalae</taxon>
        <taxon>rosids</taxon>
        <taxon>fabids</taxon>
        <taxon>Fabales</taxon>
        <taxon>Fabaceae</taxon>
        <taxon>Papilionoideae</taxon>
        <taxon>50 kb inversion clade</taxon>
        <taxon>NPAAA clade</taxon>
        <taxon>indigoferoid/millettioid clade</taxon>
        <taxon>Phaseoleae</taxon>
        <taxon>Psophocarpus</taxon>
    </lineage>
</organism>
<protein>
    <submittedName>
        <fullName evidence="2">Uncharacterized protein</fullName>
    </submittedName>
</protein>
<keyword evidence="1" id="KW-0732">Signal</keyword>
<reference evidence="2 3" key="1">
    <citation type="submission" date="2024-01" db="EMBL/GenBank/DDBJ databases">
        <title>The genomes of 5 underutilized Papilionoideae crops provide insights into root nodulation and disease resistanc.</title>
        <authorList>
            <person name="Jiang F."/>
        </authorList>
    </citation>
    <scope>NUCLEOTIDE SEQUENCE [LARGE SCALE GENOMIC DNA]</scope>
    <source>
        <strain evidence="2">DUOXIRENSHENG_FW03</strain>
        <tissue evidence="2">Leaves</tissue>
    </source>
</reference>
<accession>A0AAN9SFA8</accession>
<evidence type="ECO:0000313" key="2">
    <source>
        <dbReference type="EMBL" id="KAK7395296.1"/>
    </source>
</evidence>
<dbReference type="EMBL" id="JAYMYS010000004">
    <property type="protein sequence ID" value="KAK7395296.1"/>
    <property type="molecule type" value="Genomic_DNA"/>
</dbReference>
<comment type="caution">
    <text evidence="2">The sequence shown here is derived from an EMBL/GenBank/DDBJ whole genome shotgun (WGS) entry which is preliminary data.</text>
</comment>
<evidence type="ECO:0000313" key="3">
    <source>
        <dbReference type="Proteomes" id="UP001386955"/>
    </source>
</evidence>
<evidence type="ECO:0000256" key="1">
    <source>
        <dbReference type="SAM" id="SignalP"/>
    </source>
</evidence>
<name>A0AAN9SFA8_PSOTE</name>
<gene>
    <name evidence="2" type="ORF">VNO78_15847</name>
</gene>
<proteinExistence type="predicted"/>